<organism evidence="2 3">
    <name type="scientific">Arthrobacter citreus</name>
    <dbReference type="NCBI Taxonomy" id="1670"/>
    <lineage>
        <taxon>Bacteria</taxon>
        <taxon>Bacillati</taxon>
        <taxon>Actinomycetota</taxon>
        <taxon>Actinomycetes</taxon>
        <taxon>Micrococcales</taxon>
        <taxon>Micrococcaceae</taxon>
        <taxon>Arthrobacter</taxon>
    </lineage>
</organism>
<reference evidence="2 3" key="1">
    <citation type="submission" date="2024-04" db="EMBL/GenBank/DDBJ databases">
        <title>Arthrobacter sp. from Plains bison fecal sample.</title>
        <authorList>
            <person name="Ruzzini A."/>
        </authorList>
    </citation>
    <scope>NUCLEOTIDE SEQUENCE [LARGE SCALE GENOMIC DNA]</scope>
    <source>
        <strain evidence="2 3">EINP1</strain>
    </source>
</reference>
<dbReference type="SUPFAM" id="SSF55811">
    <property type="entry name" value="Nudix"/>
    <property type="match status" value="1"/>
</dbReference>
<gene>
    <name evidence="2" type="ORF">AAE021_08480</name>
</gene>
<dbReference type="Gene3D" id="3.90.79.10">
    <property type="entry name" value="Nucleoside Triphosphate Pyrophosphohydrolase"/>
    <property type="match status" value="1"/>
</dbReference>
<sequence length="230" mass="24070">MTLPQQPLVSIDTVPFLFRDGVLEVILAQRIFEPFLGEPALPGVLLSPKERLAEAAVRALKTKAGIEEESIRSITGAGVFDNPDRDPRGPTLSIVHAVVLDPAVGDSVESSARGGGAGTDRAAGGGAAAVRAAAVQGLPFDHDAIIARTAGAVLDALWIDRDLSRALLGERFTTASAARLARELALAARRPEPQTGNLGRDLAKNPWLVKTTEAAPPSGRGRPAAGWAWQ</sequence>
<dbReference type="InterPro" id="IPR015797">
    <property type="entry name" value="NUDIX_hydrolase-like_dom_sf"/>
</dbReference>
<evidence type="ECO:0000256" key="1">
    <source>
        <dbReference type="SAM" id="MobiDB-lite"/>
    </source>
</evidence>
<keyword evidence="3" id="KW-1185">Reference proteome</keyword>
<feature type="region of interest" description="Disordered" evidence="1">
    <location>
        <begin position="211"/>
        <end position="230"/>
    </location>
</feature>
<dbReference type="CDD" id="cd18873">
    <property type="entry name" value="NUDIX_NadM_like"/>
    <property type="match status" value="1"/>
</dbReference>
<dbReference type="EMBL" id="CP151657">
    <property type="protein sequence ID" value="WZP17573.1"/>
    <property type="molecule type" value="Genomic_DNA"/>
</dbReference>
<name>A0ABZ2ZZE7_9MICC</name>
<evidence type="ECO:0000313" key="3">
    <source>
        <dbReference type="Proteomes" id="UP001448858"/>
    </source>
</evidence>
<accession>A0ABZ2ZZE7</accession>
<proteinExistence type="predicted"/>
<feature type="compositionally biased region" description="Low complexity" evidence="1">
    <location>
        <begin position="214"/>
        <end position="230"/>
    </location>
</feature>
<dbReference type="Proteomes" id="UP001448858">
    <property type="component" value="Chromosome"/>
</dbReference>
<protein>
    <recommendedName>
        <fullName evidence="4">NUDIX hydrolase</fullName>
    </recommendedName>
</protein>
<evidence type="ECO:0000313" key="2">
    <source>
        <dbReference type="EMBL" id="WZP17573.1"/>
    </source>
</evidence>
<evidence type="ECO:0008006" key="4">
    <source>
        <dbReference type="Google" id="ProtNLM"/>
    </source>
</evidence>
<dbReference type="RefSeq" id="WP_342025169.1">
    <property type="nucleotide sequence ID" value="NZ_CP151657.1"/>
</dbReference>